<feature type="active site" evidence="9">
    <location>
        <position position="139"/>
    </location>
</feature>
<evidence type="ECO:0000256" key="2">
    <source>
        <dbReference type="ARBA" id="ARBA00022475"/>
    </source>
</evidence>
<dbReference type="PANTHER" id="PTHR33695">
    <property type="entry name" value="LIPOPROTEIN SIGNAL PEPTIDASE"/>
    <property type="match status" value="1"/>
</dbReference>
<keyword evidence="2 9" id="KW-1003">Cell membrane</keyword>
<keyword evidence="5 9" id="KW-0064">Aspartyl protease</keyword>
<feature type="transmembrane region" description="Helical" evidence="9">
    <location>
        <begin position="64"/>
        <end position="84"/>
    </location>
</feature>
<keyword evidence="4 9" id="KW-0812">Transmembrane</keyword>
<organism evidence="12 13">
    <name type="scientific">Sedimentitalea xiamensis</name>
    <dbReference type="NCBI Taxonomy" id="3050037"/>
    <lineage>
        <taxon>Bacteria</taxon>
        <taxon>Pseudomonadati</taxon>
        <taxon>Pseudomonadota</taxon>
        <taxon>Alphaproteobacteria</taxon>
        <taxon>Rhodobacterales</taxon>
        <taxon>Paracoccaceae</taxon>
        <taxon>Sedimentitalea</taxon>
    </lineage>
</organism>
<evidence type="ECO:0000256" key="7">
    <source>
        <dbReference type="ARBA" id="ARBA00022989"/>
    </source>
</evidence>
<evidence type="ECO:0000256" key="10">
    <source>
        <dbReference type="RuleBase" id="RU000594"/>
    </source>
</evidence>
<dbReference type="PRINTS" id="PR00781">
    <property type="entry name" value="LIPOSIGPTASE"/>
</dbReference>
<evidence type="ECO:0000313" key="13">
    <source>
        <dbReference type="Proteomes" id="UP001227126"/>
    </source>
</evidence>
<comment type="function">
    <text evidence="9 10">This protein specifically catalyzes the removal of signal peptides from prolipoproteins.</text>
</comment>
<keyword evidence="6 9" id="KW-0378">Hydrolase</keyword>
<evidence type="ECO:0000256" key="11">
    <source>
        <dbReference type="RuleBase" id="RU004181"/>
    </source>
</evidence>
<dbReference type="Pfam" id="PF01252">
    <property type="entry name" value="Peptidase_A8"/>
    <property type="match status" value="1"/>
</dbReference>
<evidence type="ECO:0000256" key="6">
    <source>
        <dbReference type="ARBA" id="ARBA00022801"/>
    </source>
</evidence>
<name>A0ABT7FGM4_9RHOB</name>
<comment type="pathway">
    <text evidence="9">Protein modification; lipoprotein biosynthesis (signal peptide cleavage).</text>
</comment>
<comment type="caution">
    <text evidence="9">Lacks conserved residue(s) required for the propagation of feature annotation.</text>
</comment>
<evidence type="ECO:0000313" key="12">
    <source>
        <dbReference type="EMBL" id="MDK3074232.1"/>
    </source>
</evidence>
<evidence type="ECO:0000256" key="3">
    <source>
        <dbReference type="ARBA" id="ARBA00022670"/>
    </source>
</evidence>
<gene>
    <name evidence="9 12" type="primary">lspA</name>
    <name evidence="12" type="ORF">QO034_14025</name>
</gene>
<evidence type="ECO:0000256" key="1">
    <source>
        <dbReference type="ARBA" id="ARBA00006139"/>
    </source>
</evidence>
<dbReference type="InterPro" id="IPR001872">
    <property type="entry name" value="Peptidase_A8"/>
</dbReference>
<keyword evidence="13" id="KW-1185">Reference proteome</keyword>
<reference evidence="12 13" key="1">
    <citation type="submission" date="2023-05" db="EMBL/GenBank/DDBJ databases">
        <title>Sedimentitalea sp. nov. JM2-8.</title>
        <authorList>
            <person name="Huang J."/>
        </authorList>
    </citation>
    <scope>NUCLEOTIDE SEQUENCE [LARGE SCALE GENOMIC DNA]</scope>
    <source>
        <strain evidence="12 13">JM2-8</strain>
    </source>
</reference>
<comment type="subcellular location">
    <subcellularLocation>
        <location evidence="9">Cell membrane</location>
        <topology evidence="9">Multi-pass membrane protein</topology>
    </subcellularLocation>
</comment>
<feature type="transmembrane region" description="Helical" evidence="9">
    <location>
        <begin position="133"/>
        <end position="152"/>
    </location>
</feature>
<evidence type="ECO:0000256" key="5">
    <source>
        <dbReference type="ARBA" id="ARBA00022750"/>
    </source>
</evidence>
<sequence>MTQRVLIWAILLAFLIDQASKYAVVHGLQLSRRLAIDVLPPVLNFRYGENRGINFGLFDGNSDLTRWILIGFSLIVAGAVWAWVHRKHPGSVPMQVSAGLLIGGAVGNVVDRLVYGYVLDFLNMSCCTINNPFVFNLADVFIFAGAIGMVIFEPRSKAKNAS</sequence>
<dbReference type="RefSeq" id="WP_284486167.1">
    <property type="nucleotide sequence ID" value="NZ_JASNJE010000017.1"/>
</dbReference>
<dbReference type="Proteomes" id="UP001227126">
    <property type="component" value="Unassembled WGS sequence"/>
</dbReference>
<dbReference type="PROSITE" id="PS00855">
    <property type="entry name" value="SPASE_II"/>
    <property type="match status" value="1"/>
</dbReference>
<feature type="transmembrane region" description="Helical" evidence="9">
    <location>
        <begin position="96"/>
        <end position="118"/>
    </location>
</feature>
<comment type="similarity">
    <text evidence="1 9 11">Belongs to the peptidase A8 family.</text>
</comment>
<accession>A0ABT7FGM4</accession>
<dbReference type="EC" id="3.4.23.36" evidence="9"/>
<comment type="caution">
    <text evidence="12">The sequence shown here is derived from an EMBL/GenBank/DDBJ whole genome shotgun (WGS) entry which is preliminary data.</text>
</comment>
<dbReference type="GO" id="GO:0004190">
    <property type="term" value="F:aspartic-type endopeptidase activity"/>
    <property type="evidence" value="ECO:0007669"/>
    <property type="project" value="UniProtKB-EC"/>
</dbReference>
<dbReference type="EMBL" id="JASNJE010000017">
    <property type="protein sequence ID" value="MDK3074232.1"/>
    <property type="molecule type" value="Genomic_DNA"/>
</dbReference>
<keyword evidence="7 9" id="KW-1133">Transmembrane helix</keyword>
<evidence type="ECO:0000256" key="4">
    <source>
        <dbReference type="ARBA" id="ARBA00022692"/>
    </source>
</evidence>
<feature type="active site" evidence="9">
    <location>
        <position position="120"/>
    </location>
</feature>
<comment type="catalytic activity">
    <reaction evidence="9 10">
        <text>Release of signal peptides from bacterial membrane prolipoproteins. Hydrolyzes -Xaa-Yaa-Zaa-|-(S,diacylglyceryl)Cys-, in which Xaa is hydrophobic (preferably Leu), and Yaa (Ala or Ser) and Zaa (Gly or Ala) have small, neutral side chains.</text>
        <dbReference type="EC" id="3.4.23.36"/>
    </reaction>
</comment>
<keyword evidence="8 9" id="KW-0472">Membrane</keyword>
<protein>
    <recommendedName>
        <fullName evidence="9">Lipoprotein signal peptidase</fullName>
        <ecNumber evidence="9">3.4.23.36</ecNumber>
    </recommendedName>
    <alternativeName>
        <fullName evidence="9">Prolipoprotein signal peptidase</fullName>
    </alternativeName>
    <alternativeName>
        <fullName evidence="9">Signal peptidase II</fullName>
        <shortName evidence="9">SPase II</shortName>
    </alternativeName>
</protein>
<evidence type="ECO:0000256" key="9">
    <source>
        <dbReference type="HAMAP-Rule" id="MF_00161"/>
    </source>
</evidence>
<dbReference type="HAMAP" id="MF_00161">
    <property type="entry name" value="LspA"/>
    <property type="match status" value="1"/>
</dbReference>
<evidence type="ECO:0000256" key="8">
    <source>
        <dbReference type="ARBA" id="ARBA00023136"/>
    </source>
</evidence>
<proteinExistence type="inferred from homology"/>
<keyword evidence="3 9" id="KW-0645">Protease</keyword>
<dbReference type="PANTHER" id="PTHR33695:SF1">
    <property type="entry name" value="LIPOPROTEIN SIGNAL PEPTIDASE"/>
    <property type="match status" value="1"/>
</dbReference>
<dbReference type="NCBIfam" id="TIGR00077">
    <property type="entry name" value="lspA"/>
    <property type="match status" value="1"/>
</dbReference>